<dbReference type="AlphaFoldDB" id="A0A7W5Z3H5"/>
<dbReference type="Proteomes" id="UP000537592">
    <property type="component" value="Unassembled WGS sequence"/>
</dbReference>
<evidence type="ECO:0000313" key="3">
    <source>
        <dbReference type="EMBL" id="MBB3809145.1"/>
    </source>
</evidence>
<feature type="transmembrane region" description="Helical" evidence="1">
    <location>
        <begin position="116"/>
        <end position="135"/>
    </location>
</feature>
<proteinExistence type="predicted"/>
<feature type="transmembrane region" description="Helical" evidence="1">
    <location>
        <begin position="285"/>
        <end position="303"/>
    </location>
</feature>
<feature type="transmembrane region" description="Helical" evidence="1">
    <location>
        <begin position="142"/>
        <end position="158"/>
    </location>
</feature>
<dbReference type="EMBL" id="JACICC010000002">
    <property type="protein sequence ID" value="MBB3809145.1"/>
    <property type="molecule type" value="Genomic_DNA"/>
</dbReference>
<organism evidence="3 4">
    <name type="scientific">Pseudochelatococcus contaminans</name>
    <dbReference type="NCBI Taxonomy" id="1538103"/>
    <lineage>
        <taxon>Bacteria</taxon>
        <taxon>Pseudomonadati</taxon>
        <taxon>Pseudomonadota</taxon>
        <taxon>Alphaproteobacteria</taxon>
        <taxon>Hyphomicrobiales</taxon>
        <taxon>Chelatococcaceae</taxon>
        <taxon>Pseudochelatococcus</taxon>
    </lineage>
</organism>
<feature type="transmembrane region" description="Helical" evidence="1">
    <location>
        <begin position="93"/>
        <end position="110"/>
    </location>
</feature>
<evidence type="ECO:0000313" key="4">
    <source>
        <dbReference type="Proteomes" id="UP000537592"/>
    </source>
</evidence>
<evidence type="ECO:0000259" key="2">
    <source>
        <dbReference type="Pfam" id="PF00892"/>
    </source>
</evidence>
<keyword evidence="1" id="KW-0472">Membrane</keyword>
<dbReference type="PANTHER" id="PTHR22911">
    <property type="entry name" value="ACYL-MALONYL CONDENSING ENZYME-RELATED"/>
    <property type="match status" value="1"/>
</dbReference>
<comment type="caution">
    <text evidence="3">The sequence shown here is derived from an EMBL/GenBank/DDBJ whole genome shotgun (WGS) entry which is preliminary data.</text>
</comment>
<gene>
    <name evidence="3" type="ORF">FHS81_001215</name>
</gene>
<dbReference type="Pfam" id="PF00892">
    <property type="entry name" value="EamA"/>
    <property type="match status" value="2"/>
</dbReference>
<feature type="transmembrane region" description="Helical" evidence="1">
    <location>
        <begin position="260"/>
        <end position="279"/>
    </location>
</feature>
<keyword evidence="1" id="KW-1133">Transmembrane helix</keyword>
<feature type="domain" description="EamA" evidence="2">
    <location>
        <begin position="167"/>
        <end position="301"/>
    </location>
</feature>
<reference evidence="3 4" key="1">
    <citation type="submission" date="2020-08" db="EMBL/GenBank/DDBJ databases">
        <title>Genomic Encyclopedia of Type Strains, Phase IV (KMG-IV): sequencing the most valuable type-strain genomes for metagenomic binning, comparative biology and taxonomic classification.</title>
        <authorList>
            <person name="Goeker M."/>
        </authorList>
    </citation>
    <scope>NUCLEOTIDE SEQUENCE [LARGE SCALE GENOMIC DNA]</scope>
    <source>
        <strain evidence="3 4">DSM 28760</strain>
    </source>
</reference>
<dbReference type="InterPro" id="IPR037185">
    <property type="entry name" value="EmrE-like"/>
</dbReference>
<dbReference type="InterPro" id="IPR000620">
    <property type="entry name" value="EamA_dom"/>
</dbReference>
<feature type="transmembrane region" description="Helical" evidence="1">
    <location>
        <begin position="23"/>
        <end position="41"/>
    </location>
</feature>
<feature type="transmembrane region" description="Helical" evidence="1">
    <location>
        <begin position="164"/>
        <end position="183"/>
    </location>
</feature>
<dbReference type="PANTHER" id="PTHR22911:SF103">
    <property type="entry name" value="BLR2811 PROTEIN"/>
    <property type="match status" value="1"/>
</dbReference>
<keyword evidence="1" id="KW-0812">Transmembrane</keyword>
<evidence type="ECO:0000256" key="1">
    <source>
        <dbReference type="SAM" id="Phobius"/>
    </source>
</evidence>
<feature type="transmembrane region" description="Helical" evidence="1">
    <location>
        <begin position="195"/>
        <end position="214"/>
    </location>
</feature>
<feature type="domain" description="EamA" evidence="2">
    <location>
        <begin position="24"/>
        <end position="157"/>
    </location>
</feature>
<sequence length="320" mass="35195">MTHASDDSSTQASMTAGRLDRRGLGILLVITGSLSLTWVDSSAKWLLLHGLDAGQVIFIRFLLPCIVLSIVFLPRRGFGILRTKSPKIAFARAMCMIATTFFNFMALRYLPMTITGAIAFTSPLILCLLSGVALGERIDWQRWIAVIAGFIGVLIIISPDSVPLHPAMLYSVGMAVALAFYAIFTRKLAGVDSNVTQQFHASFAGLLFSLPFAFQEWTWPQGTWSQVALDWFFCALIGSAGLFGHTLYSAGHKFAPATTLAPFTYSQLIFMALVSWAVFQQGPDVNFFVGLPILVGSGLFIWYREVRIGTRMRPAARPPR</sequence>
<keyword evidence="4" id="KW-1185">Reference proteome</keyword>
<dbReference type="SUPFAM" id="SSF103481">
    <property type="entry name" value="Multidrug resistance efflux transporter EmrE"/>
    <property type="match status" value="2"/>
</dbReference>
<feature type="transmembrane region" description="Helical" evidence="1">
    <location>
        <begin position="226"/>
        <end position="248"/>
    </location>
</feature>
<name>A0A7W5Z3H5_9HYPH</name>
<dbReference type="GO" id="GO:0016020">
    <property type="term" value="C:membrane"/>
    <property type="evidence" value="ECO:0007669"/>
    <property type="project" value="InterPro"/>
</dbReference>
<accession>A0A7W5Z3H5</accession>
<protein>
    <submittedName>
        <fullName evidence="3">Drug/metabolite transporter (DMT)-like permease</fullName>
    </submittedName>
</protein>
<dbReference type="RefSeq" id="WP_183751136.1">
    <property type="nucleotide sequence ID" value="NZ_JACICC010000002.1"/>
</dbReference>
<feature type="transmembrane region" description="Helical" evidence="1">
    <location>
        <begin position="53"/>
        <end position="73"/>
    </location>
</feature>